<dbReference type="EMBL" id="WBKG01000013">
    <property type="protein sequence ID" value="KAB1987440.1"/>
    <property type="molecule type" value="Genomic_DNA"/>
</dbReference>
<keyword evidence="3" id="KW-1185">Reference proteome</keyword>
<accession>A0A7J5DFS6</accession>
<comment type="caution">
    <text evidence="2">The sequence shown here is derived from an EMBL/GenBank/DDBJ whole genome shotgun (WGS) entry which is preliminary data.</text>
</comment>
<reference evidence="2 3" key="1">
    <citation type="submission" date="2019-09" db="EMBL/GenBank/DDBJ databases">
        <title>Isolation and identification of active actinomycetes.</title>
        <authorList>
            <person name="Yu Z."/>
            <person name="Han C."/>
            <person name="Yu B."/>
        </authorList>
    </citation>
    <scope>NUCLEOTIDE SEQUENCE [LARGE SCALE GENOMIC DNA]</scope>
    <source>
        <strain evidence="2 3">NEAU-H2</strain>
    </source>
</reference>
<dbReference type="RefSeq" id="WP_151470194.1">
    <property type="nucleotide sequence ID" value="NZ_WBKG01000013.1"/>
</dbReference>
<sequence length="143" mass="15287">MNEDADLVLDAARALRGELLDLADGPDAEERATLDRELAALLAAAAGGTEVEQDLLDLMGRHPAIHAWTIGFLTHGQPADASTHHDRDLLGGDAPPSRGEPVRAPKFLCPQGDTVWYRRSVGQPVPKCRTHGEELQPIGTEAG</sequence>
<evidence type="ECO:0000256" key="1">
    <source>
        <dbReference type="SAM" id="MobiDB-lite"/>
    </source>
</evidence>
<name>A0A7J5DFS6_9ACTN</name>
<feature type="region of interest" description="Disordered" evidence="1">
    <location>
        <begin position="76"/>
        <end position="105"/>
    </location>
</feature>
<evidence type="ECO:0000313" key="2">
    <source>
        <dbReference type="EMBL" id="KAB1987440.1"/>
    </source>
</evidence>
<protein>
    <submittedName>
        <fullName evidence="2">Uncharacterized protein</fullName>
    </submittedName>
</protein>
<proteinExistence type="predicted"/>
<evidence type="ECO:0000313" key="3">
    <source>
        <dbReference type="Proteomes" id="UP000442990"/>
    </source>
</evidence>
<dbReference type="AlphaFoldDB" id="A0A7J5DFS6"/>
<organism evidence="2 3">
    <name type="scientific">Streptomyces triticiradicis</name>
    <dbReference type="NCBI Taxonomy" id="2651189"/>
    <lineage>
        <taxon>Bacteria</taxon>
        <taxon>Bacillati</taxon>
        <taxon>Actinomycetota</taxon>
        <taxon>Actinomycetes</taxon>
        <taxon>Kitasatosporales</taxon>
        <taxon>Streptomycetaceae</taxon>
        <taxon>Streptomyces</taxon>
    </lineage>
</organism>
<gene>
    <name evidence="2" type="ORF">F8144_17060</name>
</gene>
<dbReference type="Proteomes" id="UP000442990">
    <property type="component" value="Unassembled WGS sequence"/>
</dbReference>